<evidence type="ECO:0000256" key="1">
    <source>
        <dbReference type="SAM" id="SignalP"/>
    </source>
</evidence>
<reference evidence="2" key="1">
    <citation type="submission" date="2024-04" db="UniProtKB">
        <authorList>
            <consortium name="EnsemblMetazoa"/>
        </authorList>
    </citation>
    <scope>IDENTIFICATION</scope>
    <source>
        <strain evidence="2">EBRO</strain>
    </source>
</reference>
<protein>
    <recommendedName>
        <fullName evidence="4">DUF3421 domain-containing protein</fullName>
    </recommendedName>
</protein>
<dbReference type="Proteomes" id="UP000075880">
    <property type="component" value="Unassembled WGS sequence"/>
</dbReference>
<keyword evidence="3" id="KW-1185">Reference proteome</keyword>
<accession>A0AAG5D3E8</accession>
<evidence type="ECO:0008006" key="4">
    <source>
        <dbReference type="Google" id="ProtNLM"/>
    </source>
</evidence>
<evidence type="ECO:0000313" key="3">
    <source>
        <dbReference type="Proteomes" id="UP000075880"/>
    </source>
</evidence>
<feature type="chain" id="PRO_5042537701" description="DUF3421 domain-containing protein" evidence="1">
    <location>
        <begin position="29"/>
        <end position="163"/>
    </location>
</feature>
<organism evidence="2 3">
    <name type="scientific">Anopheles atroparvus</name>
    <name type="common">European mosquito</name>
    <dbReference type="NCBI Taxonomy" id="41427"/>
    <lineage>
        <taxon>Eukaryota</taxon>
        <taxon>Metazoa</taxon>
        <taxon>Ecdysozoa</taxon>
        <taxon>Arthropoda</taxon>
        <taxon>Hexapoda</taxon>
        <taxon>Insecta</taxon>
        <taxon>Pterygota</taxon>
        <taxon>Neoptera</taxon>
        <taxon>Endopterygota</taxon>
        <taxon>Diptera</taxon>
        <taxon>Nematocera</taxon>
        <taxon>Culicoidea</taxon>
        <taxon>Culicidae</taxon>
        <taxon>Anophelinae</taxon>
        <taxon>Anopheles</taxon>
    </lineage>
</organism>
<dbReference type="EnsemblMetazoa" id="ENSAATROPT006385">
    <property type="protein sequence ID" value="ENSAATROPP005792"/>
    <property type="gene ID" value="ENSAATROPG005173"/>
</dbReference>
<dbReference type="AlphaFoldDB" id="A0AAG5D3E8"/>
<feature type="signal peptide" evidence="1">
    <location>
        <begin position="1"/>
        <end position="28"/>
    </location>
</feature>
<sequence>MASWPMLNTSSNYLICMFHLVRWVHCSGEDPPPPGAVSGGVDPDGDRLYVGRAYHAGCQLPAKVVPCKEYAYVTNAGQVVRKNFFEVLCGGSVSWVRPENSSVIPPRAVVGGLTSTGEVLYIGRGYSPANQMIGKIFPREQTLYIAYEGWEYSTKHYEFLVES</sequence>
<keyword evidence="1" id="KW-0732">Signal</keyword>
<dbReference type="InterPro" id="IPR006616">
    <property type="entry name" value="DM9_repeat"/>
</dbReference>
<dbReference type="Pfam" id="PF11901">
    <property type="entry name" value="DM9"/>
    <property type="match status" value="1"/>
</dbReference>
<dbReference type="PANTHER" id="PTHR31649:SF10">
    <property type="entry name" value="IP19903P-RELATED"/>
    <property type="match status" value="1"/>
</dbReference>
<evidence type="ECO:0000313" key="2">
    <source>
        <dbReference type="EnsemblMetazoa" id="ENSAATROPP005792"/>
    </source>
</evidence>
<dbReference type="SMART" id="SM00696">
    <property type="entry name" value="DM9"/>
    <property type="match status" value="2"/>
</dbReference>
<proteinExistence type="predicted"/>
<dbReference type="PANTHER" id="PTHR31649">
    <property type="entry name" value="AGAP009604-PA"/>
    <property type="match status" value="1"/>
</dbReference>
<name>A0AAG5D3E8_ANOAO</name>